<dbReference type="eggNOG" id="COG0655">
    <property type="taxonomic scope" value="Bacteria"/>
</dbReference>
<dbReference type="OrthoDB" id="1907521at2"/>
<dbReference type="Gene3D" id="3.40.50.360">
    <property type="match status" value="1"/>
</dbReference>
<dbReference type="EMBL" id="AAXG02000001">
    <property type="protein sequence ID" value="EDN01992.1"/>
    <property type="molecule type" value="Genomic_DNA"/>
</dbReference>
<gene>
    <name evidence="2" type="ORF">BACCAP_00025</name>
</gene>
<dbReference type="Proteomes" id="UP000003639">
    <property type="component" value="Unassembled WGS sequence"/>
</dbReference>
<name>A6NP99_9FIRM</name>
<keyword evidence="1" id="KW-0472">Membrane</keyword>
<keyword evidence="3" id="KW-1185">Reference proteome</keyword>
<dbReference type="RefSeq" id="WP_006570591.1">
    <property type="nucleotide sequence ID" value="NZ_AAXG02000001.1"/>
</dbReference>
<evidence type="ECO:0008006" key="4">
    <source>
        <dbReference type="Google" id="ProtNLM"/>
    </source>
</evidence>
<organism evidence="2 3">
    <name type="scientific">Pseudoflavonifractor capillosus ATCC 29799</name>
    <dbReference type="NCBI Taxonomy" id="411467"/>
    <lineage>
        <taxon>Bacteria</taxon>
        <taxon>Bacillati</taxon>
        <taxon>Bacillota</taxon>
        <taxon>Clostridia</taxon>
        <taxon>Eubacteriales</taxon>
        <taxon>Oscillospiraceae</taxon>
        <taxon>Pseudoflavonifractor</taxon>
    </lineage>
</organism>
<keyword evidence="1" id="KW-0812">Transmembrane</keyword>
<feature type="transmembrane region" description="Helical" evidence="1">
    <location>
        <begin position="6"/>
        <end position="28"/>
    </location>
</feature>
<comment type="caution">
    <text evidence="2">The sequence shown here is derived from an EMBL/GenBank/DDBJ whole genome shotgun (WGS) entry which is preliminary data.</text>
</comment>
<evidence type="ECO:0000313" key="2">
    <source>
        <dbReference type="EMBL" id="EDN01992.1"/>
    </source>
</evidence>
<sequence length="179" mass="19963">MELLLNILFIVLSLLAAAAVGLMIFFKLTISIRDSRRRPAEKRLGQGARKALFLYQPSNAKRNVPQAEALAARLAEMGYAVTVNHPSEDLPYAPGDYDLLVFGSPVYMGETARPLRRYLETHPFTGKRVLLYVDGLDLERAPELETLKGLVPAGNELYTVKVEPRDREKLLTFAAEYGA</sequence>
<reference evidence="2 3" key="1">
    <citation type="submission" date="2007-04" db="EMBL/GenBank/DDBJ databases">
        <authorList>
            <person name="Fulton L."/>
            <person name="Clifton S."/>
            <person name="Fulton B."/>
            <person name="Xu J."/>
            <person name="Minx P."/>
            <person name="Pepin K.H."/>
            <person name="Johnson M."/>
            <person name="Thiruvilangam P."/>
            <person name="Bhonagiri V."/>
            <person name="Nash W.E."/>
            <person name="Mardis E.R."/>
            <person name="Wilson R.K."/>
        </authorList>
    </citation>
    <scope>NUCLEOTIDE SEQUENCE [LARGE SCALE GENOMIC DNA]</scope>
    <source>
        <strain evidence="2 3">ATCC 29799</strain>
    </source>
</reference>
<keyword evidence="1" id="KW-1133">Transmembrane helix</keyword>
<protein>
    <recommendedName>
        <fullName evidence="4">Flavodoxin domain-containing protein</fullName>
    </recommendedName>
</protein>
<reference evidence="2 3" key="2">
    <citation type="submission" date="2007-06" db="EMBL/GenBank/DDBJ databases">
        <title>Draft genome sequence of Pseudoflavonifractor capillosus ATCC 29799.</title>
        <authorList>
            <person name="Sudarsanam P."/>
            <person name="Ley R."/>
            <person name="Guruge J."/>
            <person name="Turnbaugh P.J."/>
            <person name="Mahowald M."/>
            <person name="Liep D."/>
            <person name="Gordon J."/>
        </authorList>
    </citation>
    <scope>NUCLEOTIDE SEQUENCE [LARGE SCALE GENOMIC DNA]</scope>
    <source>
        <strain evidence="2 3">ATCC 29799</strain>
    </source>
</reference>
<dbReference type="SUPFAM" id="SSF52218">
    <property type="entry name" value="Flavoproteins"/>
    <property type="match status" value="1"/>
</dbReference>
<evidence type="ECO:0000313" key="3">
    <source>
        <dbReference type="Proteomes" id="UP000003639"/>
    </source>
</evidence>
<proteinExistence type="predicted"/>
<dbReference type="AlphaFoldDB" id="A6NP99"/>
<dbReference type="InterPro" id="IPR029039">
    <property type="entry name" value="Flavoprotein-like_sf"/>
</dbReference>
<evidence type="ECO:0000256" key="1">
    <source>
        <dbReference type="SAM" id="Phobius"/>
    </source>
</evidence>
<accession>A6NP99</accession>
<dbReference type="STRING" id="411467.BACCAP_00025"/>